<keyword evidence="7" id="KW-0472">Membrane</keyword>
<keyword evidence="11" id="KW-0418">Kinase</keyword>
<dbReference type="PANTHER" id="PTHR43547">
    <property type="entry name" value="TWO-COMPONENT HISTIDINE KINASE"/>
    <property type="match status" value="1"/>
</dbReference>
<evidence type="ECO:0000259" key="10">
    <source>
        <dbReference type="PROSITE" id="PS50110"/>
    </source>
</evidence>
<keyword evidence="4" id="KW-0805">Transcription regulation</keyword>
<name>A0A420B872_SPHD1</name>
<dbReference type="InterPro" id="IPR013783">
    <property type="entry name" value="Ig-like_fold"/>
</dbReference>
<dbReference type="InterPro" id="IPR003594">
    <property type="entry name" value="HATPase_dom"/>
</dbReference>
<keyword evidence="7" id="KW-1133">Transmembrane helix</keyword>
<keyword evidence="7" id="KW-0812">Transmembrane</keyword>
<dbReference type="SUPFAM" id="SSF47384">
    <property type="entry name" value="Homodimeric domain of signal transducing histidine kinase"/>
    <property type="match status" value="1"/>
</dbReference>
<dbReference type="Pfam" id="PF07495">
    <property type="entry name" value="Y_Y_Y"/>
    <property type="match status" value="1"/>
</dbReference>
<dbReference type="InterPro" id="IPR011123">
    <property type="entry name" value="Y_Y_Y"/>
</dbReference>
<dbReference type="SMART" id="SM00388">
    <property type="entry name" value="HisKA"/>
    <property type="match status" value="1"/>
</dbReference>
<dbReference type="InterPro" id="IPR001789">
    <property type="entry name" value="Sig_transdc_resp-reg_receiver"/>
</dbReference>
<evidence type="ECO:0000259" key="8">
    <source>
        <dbReference type="PROSITE" id="PS01124"/>
    </source>
</evidence>
<dbReference type="InterPro" id="IPR003661">
    <property type="entry name" value="HisK_dim/P_dom"/>
</dbReference>
<dbReference type="InterPro" id="IPR018060">
    <property type="entry name" value="HTH_AraC"/>
</dbReference>
<dbReference type="SMART" id="SM00448">
    <property type="entry name" value="REC"/>
    <property type="match status" value="1"/>
</dbReference>
<dbReference type="GO" id="GO:0000155">
    <property type="term" value="F:phosphorelay sensor kinase activity"/>
    <property type="evidence" value="ECO:0007669"/>
    <property type="project" value="InterPro"/>
</dbReference>
<dbReference type="Gene3D" id="3.40.50.2300">
    <property type="match status" value="1"/>
</dbReference>
<feature type="transmembrane region" description="Helical" evidence="7">
    <location>
        <begin position="789"/>
        <end position="810"/>
    </location>
</feature>
<dbReference type="InterPro" id="IPR011006">
    <property type="entry name" value="CheY-like_superfamily"/>
</dbReference>
<organism evidence="11 12">
    <name type="scientific">Sphingobacterium detergens</name>
    <dbReference type="NCBI Taxonomy" id="1145106"/>
    <lineage>
        <taxon>Bacteria</taxon>
        <taxon>Pseudomonadati</taxon>
        <taxon>Bacteroidota</taxon>
        <taxon>Sphingobacteriia</taxon>
        <taxon>Sphingobacteriales</taxon>
        <taxon>Sphingobacteriaceae</taxon>
        <taxon>Sphingobacterium</taxon>
    </lineage>
</organism>
<dbReference type="EC" id="2.7.13.3" evidence="2"/>
<feature type="domain" description="HTH araC/xylS-type" evidence="8">
    <location>
        <begin position="1239"/>
        <end position="1338"/>
    </location>
</feature>
<dbReference type="InterPro" id="IPR004358">
    <property type="entry name" value="Sig_transdc_His_kin-like_C"/>
</dbReference>
<dbReference type="FunFam" id="1.10.287.130:FF:000045">
    <property type="entry name" value="Two-component system sensor histidine kinase/response regulator"/>
    <property type="match status" value="1"/>
</dbReference>
<evidence type="ECO:0000256" key="2">
    <source>
        <dbReference type="ARBA" id="ARBA00012438"/>
    </source>
</evidence>
<reference evidence="11 12" key="1">
    <citation type="submission" date="2018-09" db="EMBL/GenBank/DDBJ databases">
        <title>Genomic Encyclopedia of Type Strains, Phase III (KMG-III): the genomes of soil and plant-associated and newly described type strains.</title>
        <authorList>
            <person name="Whitman W."/>
        </authorList>
    </citation>
    <scope>NUCLEOTIDE SEQUENCE [LARGE SCALE GENOMIC DNA]</scope>
    <source>
        <strain evidence="11 12">CECT 7938</strain>
    </source>
</reference>
<feature type="transmembrane region" description="Helical" evidence="7">
    <location>
        <begin position="21"/>
        <end position="40"/>
    </location>
</feature>
<dbReference type="Pfam" id="PF07494">
    <property type="entry name" value="Reg_prop"/>
    <property type="match status" value="6"/>
</dbReference>
<dbReference type="CDD" id="cd00082">
    <property type="entry name" value="HisKA"/>
    <property type="match status" value="1"/>
</dbReference>
<proteinExistence type="predicted"/>
<dbReference type="CDD" id="cd17574">
    <property type="entry name" value="REC_OmpR"/>
    <property type="match status" value="1"/>
</dbReference>
<dbReference type="Pfam" id="PF00072">
    <property type="entry name" value="Response_reg"/>
    <property type="match status" value="1"/>
</dbReference>
<dbReference type="SUPFAM" id="SSF52172">
    <property type="entry name" value="CheY-like"/>
    <property type="match status" value="1"/>
</dbReference>
<evidence type="ECO:0000256" key="4">
    <source>
        <dbReference type="ARBA" id="ARBA00023015"/>
    </source>
</evidence>
<evidence type="ECO:0000256" key="1">
    <source>
        <dbReference type="ARBA" id="ARBA00000085"/>
    </source>
</evidence>
<dbReference type="SUPFAM" id="SSF55874">
    <property type="entry name" value="ATPase domain of HSP90 chaperone/DNA topoisomerase II/histidine kinase"/>
    <property type="match status" value="1"/>
</dbReference>
<comment type="catalytic activity">
    <reaction evidence="1">
        <text>ATP + protein L-histidine = ADP + protein N-phospho-L-histidine.</text>
        <dbReference type="EC" id="2.7.13.3"/>
    </reaction>
</comment>
<dbReference type="Pfam" id="PF00512">
    <property type="entry name" value="HisKA"/>
    <property type="match status" value="1"/>
</dbReference>
<dbReference type="PROSITE" id="PS50109">
    <property type="entry name" value="HIS_KIN"/>
    <property type="match status" value="1"/>
</dbReference>
<dbReference type="InterPro" id="IPR036890">
    <property type="entry name" value="HATPase_C_sf"/>
</dbReference>
<dbReference type="InterPro" id="IPR011047">
    <property type="entry name" value="Quinoprotein_ADH-like_sf"/>
</dbReference>
<dbReference type="Proteomes" id="UP000286246">
    <property type="component" value="Unassembled WGS sequence"/>
</dbReference>
<dbReference type="Gene3D" id="1.10.10.60">
    <property type="entry name" value="Homeodomain-like"/>
    <property type="match status" value="1"/>
</dbReference>
<gene>
    <name evidence="11" type="ORF">DFQ12_3129</name>
</gene>
<dbReference type="InterPro" id="IPR011110">
    <property type="entry name" value="Reg_prop"/>
</dbReference>
<keyword evidence="3 6" id="KW-0597">Phosphoprotein</keyword>
<dbReference type="Gene3D" id="2.130.10.10">
    <property type="entry name" value="YVTN repeat-like/Quinoprotein amine dehydrogenase"/>
    <property type="match status" value="2"/>
</dbReference>
<dbReference type="SMART" id="SM00342">
    <property type="entry name" value="HTH_ARAC"/>
    <property type="match status" value="1"/>
</dbReference>
<dbReference type="Gene3D" id="1.10.287.130">
    <property type="match status" value="1"/>
</dbReference>
<accession>A0A420B872</accession>
<dbReference type="PRINTS" id="PR00344">
    <property type="entry name" value="BCTRLSENSOR"/>
</dbReference>
<comment type="caution">
    <text evidence="11">The sequence shown here is derived from an EMBL/GenBank/DDBJ whole genome shotgun (WGS) entry which is preliminary data.</text>
</comment>
<dbReference type="SMART" id="SM00387">
    <property type="entry name" value="HATPase_c"/>
    <property type="match status" value="1"/>
</dbReference>
<keyword evidence="11" id="KW-0808">Transferase</keyword>
<dbReference type="GO" id="GO:0043565">
    <property type="term" value="F:sequence-specific DNA binding"/>
    <property type="evidence" value="ECO:0007669"/>
    <property type="project" value="InterPro"/>
</dbReference>
<dbReference type="SUPFAM" id="SSF46689">
    <property type="entry name" value="Homeodomain-like"/>
    <property type="match status" value="1"/>
</dbReference>
<dbReference type="EMBL" id="RAPY01000002">
    <property type="protein sequence ID" value="RKE52883.1"/>
    <property type="molecule type" value="Genomic_DNA"/>
</dbReference>
<dbReference type="SUPFAM" id="SSF63829">
    <property type="entry name" value="Calcium-dependent phosphotriesterase"/>
    <property type="match status" value="1"/>
</dbReference>
<evidence type="ECO:0000256" key="7">
    <source>
        <dbReference type="SAM" id="Phobius"/>
    </source>
</evidence>
<dbReference type="SUPFAM" id="SSF50998">
    <property type="entry name" value="Quinoprotein alcohol dehydrogenase-like"/>
    <property type="match status" value="1"/>
</dbReference>
<dbReference type="PROSITE" id="PS01124">
    <property type="entry name" value="HTH_ARAC_FAMILY_2"/>
    <property type="match status" value="1"/>
</dbReference>
<dbReference type="InterPro" id="IPR009057">
    <property type="entry name" value="Homeodomain-like_sf"/>
</dbReference>
<feature type="modified residue" description="4-aspartylphosphate" evidence="6">
    <location>
        <position position="1140"/>
    </location>
</feature>
<dbReference type="Pfam" id="PF12833">
    <property type="entry name" value="HTH_18"/>
    <property type="match status" value="1"/>
</dbReference>
<feature type="domain" description="Histidine kinase" evidence="9">
    <location>
        <begin position="842"/>
        <end position="1059"/>
    </location>
</feature>
<dbReference type="CDD" id="cd00075">
    <property type="entry name" value="HATPase"/>
    <property type="match status" value="1"/>
</dbReference>
<evidence type="ECO:0000313" key="11">
    <source>
        <dbReference type="EMBL" id="RKE52883.1"/>
    </source>
</evidence>
<evidence type="ECO:0000256" key="5">
    <source>
        <dbReference type="ARBA" id="ARBA00023163"/>
    </source>
</evidence>
<dbReference type="PROSITE" id="PS50110">
    <property type="entry name" value="RESPONSE_REGULATORY"/>
    <property type="match status" value="1"/>
</dbReference>
<dbReference type="Gene3D" id="2.60.40.10">
    <property type="entry name" value="Immunoglobulins"/>
    <property type="match status" value="1"/>
</dbReference>
<dbReference type="InterPro" id="IPR005467">
    <property type="entry name" value="His_kinase_dom"/>
</dbReference>
<feature type="domain" description="Response regulatory" evidence="10">
    <location>
        <begin position="1092"/>
        <end position="1207"/>
    </location>
</feature>
<dbReference type="InterPro" id="IPR015943">
    <property type="entry name" value="WD40/YVTN_repeat-like_dom_sf"/>
</dbReference>
<evidence type="ECO:0000256" key="3">
    <source>
        <dbReference type="ARBA" id="ARBA00022553"/>
    </source>
</evidence>
<dbReference type="Pfam" id="PF02518">
    <property type="entry name" value="HATPase_c"/>
    <property type="match status" value="1"/>
</dbReference>
<dbReference type="GO" id="GO:0003700">
    <property type="term" value="F:DNA-binding transcription factor activity"/>
    <property type="evidence" value="ECO:0007669"/>
    <property type="project" value="InterPro"/>
</dbReference>
<keyword evidence="5" id="KW-0804">Transcription</keyword>
<evidence type="ECO:0000313" key="12">
    <source>
        <dbReference type="Proteomes" id="UP000286246"/>
    </source>
</evidence>
<sequence length="1342" mass="153703">MYQQNSFFSFLLTIFRDTLSILRVITLIPILYLLLVWTNLQAQSFYFKNYQPHDGLSNSSVKCITQDTQGFLWLGTRNGLNRFDGNQFKIFRHNASDPTSIGSSSILSILTDSKGVLWVGTTRGTYCYNPVKENFQPFNRIPIGEVNAIHEYAGFIWLLSAGKLYRYNPYTTEIVPFDQNKNTLVAITSSKKGGLWTTDINSTIERYQVNEGRFVQIAVKKTNRKALANTKTVYAINDSLLMVGTINSSYLFDFKNGTLKNLFANHYPKKVIQANCIIQQAESVYWIGTETGIYTYDIHTGQSQHIKKDLLNPFAISDNAVLNFYRDREDNIWFGTFFGGFNQYSNQFDNFKKYLYGFGKSALSGNIVHDIKKDNYGNFWIGTEDGGLNKIDAQTQQIQHFVANGKKGSIAHNNVHGLATIGDELWVGSTTHGLDILDVKTGELKKHYDRIGRGPLQSSFAVCIFKSRDNSMFVGTDRALYGYNKHNDNFDLLPIKAWIQGIYEDEYGILWVNTYGSGVYQYNRGTGEIQHLSSEQGKRNTLVNNYVNGLFEDSKKNLWFCTESGLSKYRRDGRFTNYLTESGLPSNQVFKVLEDDNNSIWISTGGGLVRLDGNIPHMVIYTSRDGLPADQFNYNSAFKDKDGTLYFGTIKGMVSFNPTKSIKNSFIPPIFISDIQINNESIPVRENGILKQSISLSKEIQLSYNSSNISFNIAALSFVSPKSNAYRYIMEGYDKGWTDITGNQRIYYNKLPPGTYTFRFKGANNNGIWNPTEKELRIVVSPPWWLSSWAYFAYFFAVSTIVLLILRYYFLLIKANNAQKMDNYERKKEQEVYNLKLEFFTNLAHEIRTPLTLIKMPLEKLIRTQQFTDSETASDLALMEKNTSRLIRLTNQLLDFRKAETNNMSLIFTKTDINSLLSDVFNDLNSLAKEKLLHYDLSLPRVTLTAFVDEEALRKILTNLIHNGIKYADNHVHIKLLPFNSDDIMFNIEFRNDGEIIPFDKREKIFEPFYRLNESDKDTGTGIGLPLSRSLVELHQGSLSLVYTEEHRNIFLLSLPIFQEQSLDIKPFLEENYRTEERGMYTKEEEATEKPVILIVEDNKEILAYLNKELKINYTILRANNGAEALEILDRDNVQLVLTDIMMPIMDGIALCKRIKTDILYSHIPVIFLTAKNALDAKIQGLKIGADAYIEKPFSMEFLMVQLRNILNNRKIIKNYFTNSPSAHLAEINVSAPDKDFISLLNTVIYDNISDIDLNVEELAKLMNMSRPTLYRKIKGLSDLTPNELINISRLKKAAELLTQKEYNITQISTMVGYTVQSNFSRDFHKHYGMPPSTYIIEHSKQ</sequence>
<dbReference type="PANTHER" id="PTHR43547:SF2">
    <property type="entry name" value="HYBRID SIGNAL TRANSDUCTION HISTIDINE KINASE C"/>
    <property type="match status" value="1"/>
</dbReference>
<dbReference type="FunFam" id="2.60.40.10:FF:000791">
    <property type="entry name" value="Two-component system sensor histidine kinase/response regulator"/>
    <property type="match status" value="1"/>
</dbReference>
<dbReference type="InterPro" id="IPR036097">
    <property type="entry name" value="HisK_dim/P_sf"/>
</dbReference>
<evidence type="ECO:0000259" key="9">
    <source>
        <dbReference type="PROSITE" id="PS50109"/>
    </source>
</evidence>
<keyword evidence="12" id="KW-1185">Reference proteome</keyword>
<protein>
    <recommendedName>
        <fullName evidence="2">histidine kinase</fullName>
        <ecNumber evidence="2">2.7.13.3</ecNumber>
    </recommendedName>
</protein>
<dbReference type="Gene3D" id="3.30.565.10">
    <property type="entry name" value="Histidine kinase-like ATPase, C-terminal domain"/>
    <property type="match status" value="1"/>
</dbReference>
<evidence type="ECO:0000256" key="6">
    <source>
        <dbReference type="PROSITE-ProRule" id="PRU00169"/>
    </source>
</evidence>